<organism evidence="1">
    <name type="scientific">uncultured Caudovirales phage</name>
    <dbReference type="NCBI Taxonomy" id="2100421"/>
    <lineage>
        <taxon>Viruses</taxon>
        <taxon>Duplodnaviria</taxon>
        <taxon>Heunggongvirae</taxon>
        <taxon>Uroviricota</taxon>
        <taxon>Caudoviricetes</taxon>
        <taxon>Peduoviridae</taxon>
        <taxon>Maltschvirus</taxon>
        <taxon>Maltschvirus maltsch</taxon>
    </lineage>
</organism>
<dbReference type="EMBL" id="LR796247">
    <property type="protein sequence ID" value="CAB4131528.1"/>
    <property type="molecule type" value="Genomic_DNA"/>
</dbReference>
<proteinExistence type="predicted"/>
<reference evidence="1" key="1">
    <citation type="submission" date="2020-04" db="EMBL/GenBank/DDBJ databases">
        <authorList>
            <person name="Chiriac C."/>
            <person name="Salcher M."/>
            <person name="Ghai R."/>
            <person name="Kavagutti S V."/>
        </authorList>
    </citation>
    <scope>NUCLEOTIDE SEQUENCE</scope>
</reference>
<gene>
    <name evidence="1" type="ORF">UFOVP132_131</name>
</gene>
<protein>
    <submittedName>
        <fullName evidence="1">Uncharacterized protein</fullName>
    </submittedName>
</protein>
<accession>A0A6J5LAB6</accession>
<sequence length="375" mass="43153">MAARRPASLLKAKSKDRKPRVSRSEAYRINVKYMGEEPVFTKPLTPSEYGNALNWYNCMADKDEAREYTYTYLKNEGRLEELKTLKRVPDTWLNLSCAWVCRMLTLGYVLPGNPKEYIDIRLNEQLLKAKKEEPEVAKPSIQDRTREKSHQIIGEIEEMIDNETIFSMYDWLKARSVPAMYAPMIIAYYAPWLCELIEAYEGKDPQLKEAYSYLTKKQLAERIKFFHALISDAEKYAGVAKKTRAPRKPRPVSKEKLLKNLKFQKEDADFKIASINPEKILGAQELWCFNTKYKVLTVFRALDRGGLQVKRSSIVGFDEKTSMSRGCGRGADKIVQTVLTAGKITLRKVMDDLKTVRVLGERINENTILLKVVNG</sequence>
<evidence type="ECO:0000313" key="1">
    <source>
        <dbReference type="EMBL" id="CAB4131528.1"/>
    </source>
</evidence>
<name>A0A6J5LAB6_9CAUD</name>